<reference evidence="2" key="1">
    <citation type="submission" date="2019-11" db="EMBL/GenBank/DDBJ databases">
        <title>The nuclear and mitochondrial genomes of Frieseomelitta varia - a highly eusocial stingless bee (Meliponini) with a permanently sterile worker caste.</title>
        <authorList>
            <person name="Freitas F.C.P."/>
            <person name="Lourenco A.P."/>
            <person name="Nunes F.M.F."/>
            <person name="Paschoal A.R."/>
            <person name="Abreu F.C.P."/>
            <person name="Barbin F.O."/>
            <person name="Bataglia L."/>
            <person name="Cardoso-Junior C.A.M."/>
            <person name="Cervoni M.S."/>
            <person name="Silva S.R."/>
            <person name="Dalarmi F."/>
            <person name="Del Lama M.A."/>
            <person name="Depintor T.S."/>
            <person name="Ferreira K.M."/>
            <person name="Goria P.S."/>
            <person name="Jaskot M.C."/>
            <person name="Lago D.C."/>
            <person name="Luna-Lucena D."/>
            <person name="Moda L.M."/>
            <person name="Nascimento L."/>
            <person name="Pedrino M."/>
            <person name="Rabico F.O."/>
            <person name="Sanches F.C."/>
            <person name="Santos D.E."/>
            <person name="Santos C.G."/>
            <person name="Vieira J."/>
            <person name="Lopes T.F."/>
            <person name="Barchuk A.R."/>
            <person name="Hartfelder K."/>
            <person name="Simoes Z.L.P."/>
            <person name="Bitondi M.M.G."/>
            <person name="Pinheiro D.G."/>
        </authorList>
    </citation>
    <scope>NUCLEOTIDE SEQUENCE</scope>
    <source>
        <strain evidence="2">USP_RPSP 00005682</strain>
        <tissue evidence="2">Whole individual</tissue>
    </source>
</reference>
<gene>
    <name evidence="2" type="ORF">E2986_10847</name>
</gene>
<evidence type="ECO:0000313" key="2">
    <source>
        <dbReference type="EMBL" id="KAF3421489.1"/>
    </source>
</evidence>
<proteinExistence type="predicted"/>
<dbReference type="EMBL" id="WNWW01000860">
    <property type="protein sequence ID" value="KAF3421489.1"/>
    <property type="molecule type" value="Genomic_DNA"/>
</dbReference>
<keyword evidence="3" id="KW-1185">Reference proteome</keyword>
<protein>
    <submittedName>
        <fullName evidence="2">Uncharacterized protein</fullName>
    </submittedName>
</protein>
<evidence type="ECO:0000256" key="1">
    <source>
        <dbReference type="SAM" id="MobiDB-lite"/>
    </source>
</evidence>
<feature type="region of interest" description="Disordered" evidence="1">
    <location>
        <begin position="24"/>
        <end position="59"/>
    </location>
</feature>
<feature type="compositionally biased region" description="Polar residues" evidence="1">
    <location>
        <begin position="30"/>
        <end position="44"/>
    </location>
</feature>
<sequence length="59" mass="6644">MSLDNIIHMTKNSNYSQMVLPQLPKAGASVHSQNENRPKSSSMHHQQDFDHLPTIKGCN</sequence>
<evidence type="ECO:0000313" key="3">
    <source>
        <dbReference type="Proteomes" id="UP000655588"/>
    </source>
</evidence>
<comment type="caution">
    <text evidence="2">The sequence shown here is derived from an EMBL/GenBank/DDBJ whole genome shotgun (WGS) entry which is preliminary data.</text>
</comment>
<dbReference type="Proteomes" id="UP000655588">
    <property type="component" value="Unassembled WGS sequence"/>
</dbReference>
<name>A0A833R5T0_9HYME</name>
<accession>A0A833R5T0</accession>
<organism evidence="2 3">
    <name type="scientific">Frieseomelitta varia</name>
    <dbReference type="NCBI Taxonomy" id="561572"/>
    <lineage>
        <taxon>Eukaryota</taxon>
        <taxon>Metazoa</taxon>
        <taxon>Ecdysozoa</taxon>
        <taxon>Arthropoda</taxon>
        <taxon>Hexapoda</taxon>
        <taxon>Insecta</taxon>
        <taxon>Pterygota</taxon>
        <taxon>Neoptera</taxon>
        <taxon>Endopterygota</taxon>
        <taxon>Hymenoptera</taxon>
        <taxon>Apocrita</taxon>
        <taxon>Aculeata</taxon>
        <taxon>Apoidea</taxon>
        <taxon>Anthophila</taxon>
        <taxon>Apidae</taxon>
        <taxon>Frieseomelitta</taxon>
    </lineage>
</organism>
<dbReference type="AlphaFoldDB" id="A0A833R5T0"/>